<dbReference type="InterPro" id="IPR013556">
    <property type="entry name" value="Flag_M-ring_C"/>
</dbReference>
<feature type="domain" description="Flagellar M-ring N-terminal" evidence="11">
    <location>
        <begin position="49"/>
        <end position="220"/>
    </location>
</feature>
<reference evidence="14" key="1">
    <citation type="submission" date="2016-11" db="EMBL/GenBank/DDBJ databases">
        <authorList>
            <person name="Varghese N."/>
            <person name="Submissions S."/>
        </authorList>
    </citation>
    <scope>NUCLEOTIDE SEQUENCE [LARGE SCALE GENOMIC DNA]</scope>
    <source>
        <strain evidence="14">DSM 14826</strain>
    </source>
</reference>
<dbReference type="InterPro" id="IPR000067">
    <property type="entry name" value="FlgMring_FliF"/>
</dbReference>
<evidence type="ECO:0000256" key="1">
    <source>
        <dbReference type="ARBA" id="ARBA00004117"/>
    </source>
</evidence>
<organism evidence="13 14">
    <name type="scientific">Anaerobranca californiensis DSM 14826</name>
    <dbReference type="NCBI Taxonomy" id="1120989"/>
    <lineage>
        <taxon>Bacteria</taxon>
        <taxon>Bacillati</taxon>
        <taxon>Bacillota</taxon>
        <taxon>Clostridia</taxon>
        <taxon>Eubacteriales</taxon>
        <taxon>Proteinivoracaceae</taxon>
        <taxon>Anaerobranca</taxon>
    </lineage>
</organism>
<evidence type="ECO:0000259" key="11">
    <source>
        <dbReference type="Pfam" id="PF01514"/>
    </source>
</evidence>
<keyword evidence="4" id="KW-1003">Cell membrane</keyword>
<protein>
    <recommendedName>
        <fullName evidence="9">Flagellar M-ring protein</fullName>
    </recommendedName>
</protein>
<evidence type="ECO:0000256" key="5">
    <source>
        <dbReference type="ARBA" id="ARBA00022692"/>
    </source>
</evidence>
<keyword evidence="8 9" id="KW-0975">Bacterial flagellum</keyword>
<keyword evidence="13" id="KW-0969">Cilium</keyword>
<evidence type="ECO:0000256" key="9">
    <source>
        <dbReference type="PIRNR" id="PIRNR004862"/>
    </source>
</evidence>
<evidence type="ECO:0000256" key="4">
    <source>
        <dbReference type="ARBA" id="ARBA00022475"/>
    </source>
</evidence>
<feature type="transmembrane region" description="Helical" evidence="10">
    <location>
        <begin position="425"/>
        <end position="444"/>
    </location>
</feature>
<dbReference type="Pfam" id="PF01514">
    <property type="entry name" value="YscJ_FliF"/>
    <property type="match status" value="1"/>
</dbReference>
<keyword evidence="13" id="KW-0282">Flagellum</keyword>
<gene>
    <name evidence="13" type="ORF">SAMN02745227_00145</name>
</gene>
<dbReference type="InterPro" id="IPR045851">
    <property type="entry name" value="AMP-bd_C_sf"/>
</dbReference>
<dbReference type="EMBL" id="FRAI01000005">
    <property type="protein sequence ID" value="SHJ59096.1"/>
    <property type="molecule type" value="Genomic_DNA"/>
</dbReference>
<evidence type="ECO:0000313" key="13">
    <source>
        <dbReference type="EMBL" id="SHJ59096.1"/>
    </source>
</evidence>
<keyword evidence="14" id="KW-1185">Reference proteome</keyword>
<dbReference type="GO" id="GO:0071973">
    <property type="term" value="P:bacterial-type flagellum-dependent cell motility"/>
    <property type="evidence" value="ECO:0007669"/>
    <property type="project" value="InterPro"/>
</dbReference>
<dbReference type="Gene3D" id="3.30.300.30">
    <property type="match status" value="1"/>
</dbReference>
<dbReference type="InterPro" id="IPR006182">
    <property type="entry name" value="FliF_N_dom"/>
</dbReference>
<dbReference type="PANTHER" id="PTHR30046:SF0">
    <property type="entry name" value="FLAGELLAR M-RING PROTEIN"/>
    <property type="match status" value="1"/>
</dbReference>
<evidence type="ECO:0000313" key="14">
    <source>
        <dbReference type="Proteomes" id="UP000243547"/>
    </source>
</evidence>
<keyword evidence="13" id="KW-0966">Cell projection</keyword>
<dbReference type="Proteomes" id="UP000243547">
    <property type="component" value="Unassembled WGS sequence"/>
</dbReference>
<evidence type="ECO:0000256" key="8">
    <source>
        <dbReference type="ARBA" id="ARBA00023143"/>
    </source>
</evidence>
<proteinExistence type="inferred from homology"/>
<dbReference type="STRING" id="1120989.SAMN02745227_00145"/>
<accession>A0A1M6KJI8</accession>
<feature type="transmembrane region" description="Helical" evidence="10">
    <location>
        <begin position="27"/>
        <end position="46"/>
    </location>
</feature>
<evidence type="ECO:0000256" key="3">
    <source>
        <dbReference type="ARBA" id="ARBA00007971"/>
    </source>
</evidence>
<dbReference type="OrthoDB" id="9807026at2"/>
<feature type="domain" description="Flagellar M-ring C-terminal" evidence="12">
    <location>
        <begin position="262"/>
        <end position="402"/>
    </location>
</feature>
<dbReference type="RefSeq" id="WP_072905371.1">
    <property type="nucleotide sequence ID" value="NZ_FRAI01000005.1"/>
</dbReference>
<comment type="function">
    <text evidence="9">The M ring may be actively involved in energy transduction.</text>
</comment>
<dbReference type="AlphaFoldDB" id="A0A1M6KJI8"/>
<dbReference type="GO" id="GO:0005886">
    <property type="term" value="C:plasma membrane"/>
    <property type="evidence" value="ECO:0007669"/>
    <property type="project" value="UniProtKB-SubCell"/>
</dbReference>
<dbReference type="PIRSF" id="PIRSF004862">
    <property type="entry name" value="FliF"/>
    <property type="match status" value="1"/>
</dbReference>
<comment type="subcellular location">
    <subcellularLocation>
        <location evidence="1 9">Bacterial flagellum basal body</location>
    </subcellularLocation>
    <subcellularLocation>
        <location evidence="2">Cell membrane</location>
        <topology evidence="2">Multi-pass membrane protein</topology>
    </subcellularLocation>
</comment>
<evidence type="ECO:0000259" key="12">
    <source>
        <dbReference type="Pfam" id="PF08345"/>
    </source>
</evidence>
<comment type="similarity">
    <text evidence="3 9">Belongs to the FliF family.</text>
</comment>
<evidence type="ECO:0000256" key="2">
    <source>
        <dbReference type="ARBA" id="ARBA00004651"/>
    </source>
</evidence>
<keyword evidence="5 10" id="KW-0812">Transmembrane</keyword>
<dbReference type="Pfam" id="PF08345">
    <property type="entry name" value="YscJ_FliF_C"/>
    <property type="match status" value="1"/>
</dbReference>
<dbReference type="InterPro" id="IPR043427">
    <property type="entry name" value="YscJ/FliF"/>
</dbReference>
<keyword evidence="6 10" id="KW-1133">Transmembrane helix</keyword>
<dbReference type="GO" id="GO:0003774">
    <property type="term" value="F:cytoskeletal motor activity"/>
    <property type="evidence" value="ECO:0007669"/>
    <property type="project" value="InterPro"/>
</dbReference>
<dbReference type="PANTHER" id="PTHR30046">
    <property type="entry name" value="FLAGELLAR M-RING PROTEIN"/>
    <property type="match status" value="1"/>
</dbReference>
<dbReference type="NCBIfam" id="TIGR00206">
    <property type="entry name" value="fliF"/>
    <property type="match status" value="1"/>
</dbReference>
<sequence>MNLVNGNIAEQLKEFWTTKSAKDKTKIIAIIFFTITTLTMSSLLLFTSDLETVFTNLSSQDVAEITMKLRERNIKYKVVDGGTGIQVPKDLADDVRIQMASLQLPRNSGVIGYELLENISRFAPESERQMLYLQALQGEIRRTIELFEEVTRAQVLITLPKDSIYIREREPAKAAVTLFLKPGVRLSPSQISGIKHLVAHSVEGLTYDNVFLTDQNMRPLDGDFSNDYTDVNENIRKNMQIKEEFEINLQNSLTSLLKLYYGEVAVKVNAELNFDRLVKETQLFDPLTNGERIIRSMEVLEEYYRNYGEYTPSDGEIPYYPGLNDGSSEAERRQEIINYEINQVKEHLVVAPGAVKRLSVAVMLNKELEDEEKEVIRDFIAVAAGLDTINRMDQISVIGKEFTPSDGEIEQPPITIKMPWLTKDVALILGTILGAIVVLGLLLFRNKKNDYEIPPIAAATDINEEELEINPKDKTESLKRLAKKNPEGFSKVLRTWLAEE</sequence>
<evidence type="ECO:0000256" key="7">
    <source>
        <dbReference type="ARBA" id="ARBA00023136"/>
    </source>
</evidence>
<evidence type="ECO:0000256" key="10">
    <source>
        <dbReference type="SAM" id="Phobius"/>
    </source>
</evidence>
<dbReference type="GO" id="GO:0009431">
    <property type="term" value="C:bacterial-type flagellum basal body, MS ring"/>
    <property type="evidence" value="ECO:0007669"/>
    <property type="project" value="InterPro"/>
</dbReference>
<keyword evidence="7 10" id="KW-0472">Membrane</keyword>
<name>A0A1M6KJI8_9FIRM</name>
<dbReference type="PRINTS" id="PR01009">
    <property type="entry name" value="FLGMRINGFLIF"/>
</dbReference>
<evidence type="ECO:0000256" key="6">
    <source>
        <dbReference type="ARBA" id="ARBA00022989"/>
    </source>
</evidence>